<evidence type="ECO:0000256" key="1">
    <source>
        <dbReference type="SAM" id="MobiDB-lite"/>
    </source>
</evidence>
<dbReference type="OrthoDB" id="1708389at2759"/>
<organism evidence="3 4">
    <name type="scientific">Aspergillus avenaceus</name>
    <dbReference type="NCBI Taxonomy" id="36643"/>
    <lineage>
        <taxon>Eukaryota</taxon>
        <taxon>Fungi</taxon>
        <taxon>Dikarya</taxon>
        <taxon>Ascomycota</taxon>
        <taxon>Pezizomycotina</taxon>
        <taxon>Eurotiomycetes</taxon>
        <taxon>Eurotiomycetidae</taxon>
        <taxon>Eurotiales</taxon>
        <taxon>Aspergillaceae</taxon>
        <taxon>Aspergillus</taxon>
        <taxon>Aspergillus subgen. Circumdati</taxon>
    </lineage>
</organism>
<feature type="transmembrane region" description="Helical" evidence="2">
    <location>
        <begin position="168"/>
        <end position="190"/>
    </location>
</feature>
<feature type="region of interest" description="Disordered" evidence="1">
    <location>
        <begin position="435"/>
        <end position="496"/>
    </location>
</feature>
<evidence type="ECO:0000313" key="4">
    <source>
        <dbReference type="Proteomes" id="UP000325780"/>
    </source>
</evidence>
<dbReference type="Proteomes" id="UP000325780">
    <property type="component" value="Unassembled WGS sequence"/>
</dbReference>
<evidence type="ECO:0000313" key="3">
    <source>
        <dbReference type="EMBL" id="KAE8148119.1"/>
    </source>
</evidence>
<dbReference type="EMBL" id="ML742174">
    <property type="protein sequence ID" value="KAE8148119.1"/>
    <property type="molecule type" value="Genomic_DNA"/>
</dbReference>
<keyword evidence="2" id="KW-0812">Transmembrane</keyword>
<keyword evidence="2" id="KW-1133">Transmembrane helix</keyword>
<keyword evidence="2" id="KW-0472">Membrane</keyword>
<protein>
    <submittedName>
        <fullName evidence="3">Uncharacterized protein</fullName>
    </submittedName>
</protein>
<proteinExistence type="predicted"/>
<feature type="region of interest" description="Disordered" evidence="1">
    <location>
        <begin position="217"/>
        <end position="240"/>
    </location>
</feature>
<feature type="region of interest" description="Disordered" evidence="1">
    <location>
        <begin position="1"/>
        <end position="22"/>
    </location>
</feature>
<dbReference type="Pfam" id="PF11696">
    <property type="entry name" value="DUF3292"/>
    <property type="match status" value="1"/>
</dbReference>
<sequence>MSDQRPGDPLPPPTAGWDNGPSKLELEERQKKAGVTGATDSHVLSKVDQDEKGLAQEAGRTDEITDLGWEEITQGRIVAGLSNEDLWMFIRRFNKQLYYVKAVPDAPLQRLDPNRAEDENFSPDKLRATLERFYTTIVISLASFYKHIARLRSWKEPRRTGIFCAGYFIAWALDLLVPTMFCFLITLVVYPRCRSWFFPPAPIALVDSDTGGVQKPKAGVLGSHGSITGAPERMKGEAAEQEASNLITSAATVAVGSVAGKHDQGTPESAPLESSVPDAMNAVSGAADAQAAAHGQVPAGSHDRTRQPMRETVLNGANLGMRILSDIVDTYERLGNALSPTPPFPAKTPYIRLASLLSIGLLASLVTSSYVFVKTGTLTAGFGFFGDPVLARAAAYLNHKYPDWTKLLELQNSLLKGIPTNAQLTLTLLRIGEANAAPLPPPPSDPTNRAPMHPTPTDPSDINLNATEEEIAQAAAADPQTLAHNEQEKPHAETPKKTWVNRMINFFRGTTATGIESKLAIDRARAAAGSNHAKNRLGILSRKGKMVLSSGPVEFDARYKGKRGTAVIDSSSDPPLLYFTTESVEHLYDPRIESREKGSVLFTMPVTDVRELRKIGGFGWKGKLVAGWAEQSKEVVDGLEIVGKDSTQHFQLTAMKTRNELFNRLIAIDGQVWESY</sequence>
<gene>
    <name evidence="3" type="ORF">BDV25DRAFT_131498</name>
</gene>
<feature type="compositionally biased region" description="Basic and acidic residues" evidence="1">
    <location>
        <begin position="485"/>
        <end position="496"/>
    </location>
</feature>
<dbReference type="AlphaFoldDB" id="A0A5N6TPP8"/>
<dbReference type="InterPro" id="IPR021709">
    <property type="entry name" value="DUF3292"/>
</dbReference>
<name>A0A5N6TPP8_ASPAV</name>
<accession>A0A5N6TPP8</accession>
<reference evidence="3 4" key="1">
    <citation type="submission" date="2019-04" db="EMBL/GenBank/DDBJ databases">
        <title>Friends and foes A comparative genomics study of 23 Aspergillus species from section Flavi.</title>
        <authorList>
            <consortium name="DOE Joint Genome Institute"/>
            <person name="Kjaerbolling I."/>
            <person name="Vesth T."/>
            <person name="Frisvad J.C."/>
            <person name="Nybo J.L."/>
            <person name="Theobald S."/>
            <person name="Kildgaard S."/>
            <person name="Isbrandt T."/>
            <person name="Kuo A."/>
            <person name="Sato A."/>
            <person name="Lyhne E.K."/>
            <person name="Kogle M.E."/>
            <person name="Wiebenga A."/>
            <person name="Kun R.S."/>
            <person name="Lubbers R.J."/>
            <person name="Makela M.R."/>
            <person name="Barry K."/>
            <person name="Chovatia M."/>
            <person name="Clum A."/>
            <person name="Daum C."/>
            <person name="Haridas S."/>
            <person name="He G."/>
            <person name="LaButti K."/>
            <person name="Lipzen A."/>
            <person name="Mondo S."/>
            <person name="Riley R."/>
            <person name="Salamov A."/>
            <person name="Simmons B.A."/>
            <person name="Magnuson J.K."/>
            <person name="Henrissat B."/>
            <person name="Mortensen U.H."/>
            <person name="Larsen T.O."/>
            <person name="Devries R.P."/>
            <person name="Grigoriev I.V."/>
            <person name="Machida M."/>
            <person name="Baker S.E."/>
            <person name="Andersen M.R."/>
        </authorList>
    </citation>
    <scope>NUCLEOTIDE SEQUENCE [LARGE SCALE GENOMIC DNA]</scope>
    <source>
        <strain evidence="3 4">IBT 18842</strain>
    </source>
</reference>
<dbReference type="PANTHER" id="PTHR38694">
    <property type="entry name" value="CONSERVED EXPRESSED PROTEIN"/>
    <property type="match status" value="1"/>
</dbReference>
<keyword evidence="4" id="KW-1185">Reference proteome</keyword>
<evidence type="ECO:0000256" key="2">
    <source>
        <dbReference type="SAM" id="Phobius"/>
    </source>
</evidence>
<dbReference type="PANTHER" id="PTHR38694:SF1">
    <property type="entry name" value="PEROXIN DOMAIN-CONTAINING PROTEIN"/>
    <property type="match status" value="1"/>
</dbReference>